<protein>
    <submittedName>
        <fullName evidence="3">Uncharacterized protein</fullName>
    </submittedName>
</protein>
<reference evidence="4" key="1">
    <citation type="journal article" date="2018" name="Nat. Microbiol.">
        <title>Leveraging single-cell genomics to expand the fungal tree of life.</title>
        <authorList>
            <person name="Ahrendt S.R."/>
            <person name="Quandt C.A."/>
            <person name="Ciobanu D."/>
            <person name="Clum A."/>
            <person name="Salamov A."/>
            <person name="Andreopoulos B."/>
            <person name="Cheng J.F."/>
            <person name="Woyke T."/>
            <person name="Pelin A."/>
            <person name="Henrissat B."/>
            <person name="Reynolds N.K."/>
            <person name="Benny G.L."/>
            <person name="Smith M.E."/>
            <person name="James T.Y."/>
            <person name="Grigoriev I.V."/>
        </authorList>
    </citation>
    <scope>NUCLEOTIDE SEQUENCE [LARGE SCALE GENOMIC DNA]</scope>
</reference>
<gene>
    <name evidence="3" type="ORF">BJ684DRAFT_19941</name>
</gene>
<feature type="chain" id="PRO_5020961367" evidence="2">
    <location>
        <begin position="25"/>
        <end position="413"/>
    </location>
</feature>
<keyword evidence="2" id="KW-0732">Signal</keyword>
<name>A0A4P9Y413_9FUNG</name>
<evidence type="ECO:0000313" key="3">
    <source>
        <dbReference type="EMBL" id="RKP13573.1"/>
    </source>
</evidence>
<evidence type="ECO:0000256" key="2">
    <source>
        <dbReference type="SAM" id="SignalP"/>
    </source>
</evidence>
<dbReference type="AlphaFoldDB" id="A0A4P9Y413"/>
<feature type="compositionally biased region" description="Low complexity" evidence="1">
    <location>
        <begin position="47"/>
        <end position="68"/>
    </location>
</feature>
<accession>A0A4P9Y413</accession>
<feature type="compositionally biased region" description="Low complexity" evidence="1">
    <location>
        <begin position="95"/>
        <end position="105"/>
    </location>
</feature>
<dbReference type="EMBL" id="KZ987988">
    <property type="protein sequence ID" value="RKP13573.1"/>
    <property type="molecule type" value="Genomic_DNA"/>
</dbReference>
<feature type="signal peptide" evidence="2">
    <location>
        <begin position="1"/>
        <end position="24"/>
    </location>
</feature>
<evidence type="ECO:0000313" key="4">
    <source>
        <dbReference type="Proteomes" id="UP000267251"/>
    </source>
</evidence>
<feature type="region of interest" description="Disordered" evidence="1">
    <location>
        <begin position="26"/>
        <end position="105"/>
    </location>
</feature>
<dbReference type="Proteomes" id="UP000267251">
    <property type="component" value="Unassembled WGS sequence"/>
</dbReference>
<evidence type="ECO:0000256" key="1">
    <source>
        <dbReference type="SAM" id="MobiDB-lite"/>
    </source>
</evidence>
<feature type="compositionally biased region" description="Basic and acidic residues" evidence="1">
    <location>
        <begin position="83"/>
        <end position="92"/>
    </location>
</feature>
<proteinExistence type="predicted"/>
<organism evidence="3 4">
    <name type="scientific">Piptocephalis cylindrospora</name>
    <dbReference type="NCBI Taxonomy" id="1907219"/>
    <lineage>
        <taxon>Eukaryota</taxon>
        <taxon>Fungi</taxon>
        <taxon>Fungi incertae sedis</taxon>
        <taxon>Zoopagomycota</taxon>
        <taxon>Zoopagomycotina</taxon>
        <taxon>Zoopagomycetes</taxon>
        <taxon>Zoopagales</taxon>
        <taxon>Piptocephalidaceae</taxon>
        <taxon>Piptocephalis</taxon>
    </lineage>
</organism>
<sequence length="413" mass="46356">MLLTTNVHATLFLLSVLAASAVIGTPTYRSDGDQRRSLSPNRPPPLISSLKRGYRSSSGGSSSSSGDEYSSDSDRSSSSSDSEQSRHSDRNRRFSVPSPSQSSYSECTHQSLHILVQAAAPGHGLSSDQTNQRIIPGAEKALEEWKIQTRRLIYHLKHKSKFMSALEGFDSINTNIINNLETTDIAKLKGNVRLTTDILLSIPEEHRHLIEQLRPKTTSDHLLRAHLPKGSVATVKSVKSWIQERHKSELPREFTHLLIKASFYQLSLVDQAILQAWITWQVALVADSFLRLHQDLLLQGDHRHTQSSQGFTDVQGAMHTLDRIAQVEGLSDRFSELKQAWTSMNGSRYSQIYSNVRPSSGFHPDLITDRQIENLRDLAKNLSRHAIHLGHDLAETLSIIRLAHEVFQKHFST</sequence>
<keyword evidence="4" id="KW-1185">Reference proteome</keyword>